<protein>
    <submittedName>
        <fullName evidence="3">Dimethylglycine dehydrogenase</fullName>
    </submittedName>
</protein>
<reference evidence="3" key="1">
    <citation type="submission" date="2013-08" db="EMBL/GenBank/DDBJ databases">
        <authorList>
            <person name="Mendez C."/>
            <person name="Richter M."/>
            <person name="Ferrer M."/>
            <person name="Sanchez J."/>
        </authorList>
    </citation>
    <scope>NUCLEOTIDE SEQUENCE</scope>
</reference>
<dbReference type="GO" id="GO:0047865">
    <property type="term" value="F:dimethylglycine dehydrogenase activity"/>
    <property type="evidence" value="ECO:0007669"/>
    <property type="project" value="TreeGrafter"/>
</dbReference>
<dbReference type="Pfam" id="PF16350">
    <property type="entry name" value="FAO_M"/>
    <property type="match status" value="1"/>
</dbReference>
<feature type="non-terminal residue" evidence="3">
    <location>
        <position position="1"/>
    </location>
</feature>
<feature type="non-terminal residue" evidence="3">
    <location>
        <position position="277"/>
    </location>
</feature>
<reference evidence="3" key="2">
    <citation type="journal article" date="2014" name="ISME J.">
        <title>Microbial stratification in low pH oxic and suboxic macroscopic growths along an acid mine drainage.</title>
        <authorList>
            <person name="Mendez-Garcia C."/>
            <person name="Mesa V."/>
            <person name="Sprenger R.R."/>
            <person name="Richter M."/>
            <person name="Diez M.S."/>
            <person name="Solano J."/>
            <person name="Bargiela R."/>
            <person name="Golyshina O.V."/>
            <person name="Manteca A."/>
            <person name="Ramos J.L."/>
            <person name="Gallego J.R."/>
            <person name="Llorente I."/>
            <person name="Martins Dos Santos V.A."/>
            <person name="Jensen O.N."/>
            <person name="Pelaez A.I."/>
            <person name="Sanchez J."/>
            <person name="Ferrer M."/>
        </authorList>
    </citation>
    <scope>NUCLEOTIDE SEQUENCE</scope>
</reference>
<dbReference type="AlphaFoldDB" id="T0YXS0"/>
<dbReference type="InterPro" id="IPR036188">
    <property type="entry name" value="FAD/NAD-bd_sf"/>
</dbReference>
<dbReference type="Gene3D" id="3.30.9.10">
    <property type="entry name" value="D-Amino Acid Oxidase, subunit A, domain 2"/>
    <property type="match status" value="1"/>
</dbReference>
<comment type="caution">
    <text evidence="3">The sequence shown here is derived from an EMBL/GenBank/DDBJ whole genome shotgun (WGS) entry which is preliminary data.</text>
</comment>
<sequence>QRSRQSNVAPSGDVARAHHHGTIQAATVINAAGYRGGEVAAMVGQYLPIVTLSHQYLVTEDIPELVARGAARLPLLRDPDVSYYLRQERQGMLLGPYEWQATAHWLDGLPQEFAHQLFDDDLGRLEKYIDAACERVPILGSAGIKSVINGPIPYAPDGNPLIGPVPGLPGFFHCCAFTFGISQAGGAGKVIAEWVANGQPEWDVWPLDSRRFLEFANPRYTLAKAIETYQQEYGIGYPVEERPAGRPAKTSPVYQRLKEKGARFGARGGWERAVYFP</sequence>
<dbReference type="InterPro" id="IPR032503">
    <property type="entry name" value="FAO_M"/>
</dbReference>
<name>T0YXS0_9ZZZZ</name>
<evidence type="ECO:0000259" key="1">
    <source>
        <dbReference type="Pfam" id="PF01266"/>
    </source>
</evidence>
<proteinExistence type="predicted"/>
<dbReference type="InterPro" id="IPR027266">
    <property type="entry name" value="TrmE/GcvT-like"/>
</dbReference>
<dbReference type="SUPFAM" id="SSF103025">
    <property type="entry name" value="Folate-binding domain"/>
    <property type="match status" value="1"/>
</dbReference>
<accession>T0YXS0</accession>
<dbReference type="PANTHER" id="PTHR13847">
    <property type="entry name" value="SARCOSINE DEHYDROGENASE-RELATED"/>
    <property type="match status" value="1"/>
</dbReference>
<evidence type="ECO:0000313" key="3">
    <source>
        <dbReference type="EMBL" id="EQD36752.1"/>
    </source>
</evidence>
<dbReference type="EMBL" id="AUZZ01008686">
    <property type="protein sequence ID" value="EQD36752.1"/>
    <property type="molecule type" value="Genomic_DNA"/>
</dbReference>
<dbReference type="Pfam" id="PF01266">
    <property type="entry name" value="DAO"/>
    <property type="match status" value="1"/>
</dbReference>
<organism evidence="3">
    <name type="scientific">mine drainage metagenome</name>
    <dbReference type="NCBI Taxonomy" id="410659"/>
    <lineage>
        <taxon>unclassified sequences</taxon>
        <taxon>metagenomes</taxon>
        <taxon>ecological metagenomes</taxon>
    </lineage>
</organism>
<dbReference type="SUPFAM" id="SSF51905">
    <property type="entry name" value="FAD/NAD(P)-binding domain"/>
    <property type="match status" value="1"/>
</dbReference>
<evidence type="ECO:0000259" key="2">
    <source>
        <dbReference type="Pfam" id="PF16350"/>
    </source>
</evidence>
<dbReference type="InterPro" id="IPR006076">
    <property type="entry name" value="FAD-dep_OxRdtase"/>
</dbReference>
<dbReference type="Gene3D" id="3.30.1360.120">
    <property type="entry name" value="Probable tRNA modification gtpase trme, domain 1"/>
    <property type="match status" value="1"/>
</dbReference>
<feature type="domain" description="FAD dependent oxidoreductase" evidence="1">
    <location>
        <begin position="13"/>
        <end position="194"/>
    </location>
</feature>
<dbReference type="GO" id="GO:0005759">
    <property type="term" value="C:mitochondrial matrix"/>
    <property type="evidence" value="ECO:0007669"/>
    <property type="project" value="TreeGrafter"/>
</dbReference>
<dbReference type="SUPFAM" id="SSF54373">
    <property type="entry name" value="FAD-linked reductases, C-terminal domain"/>
    <property type="match status" value="1"/>
</dbReference>
<dbReference type="Gene3D" id="3.50.50.60">
    <property type="entry name" value="FAD/NAD(P)-binding domain"/>
    <property type="match status" value="1"/>
</dbReference>
<dbReference type="PANTHER" id="PTHR13847:SF187">
    <property type="entry name" value="DIMETHYLGLYCINE DEHYDROGENASE, MITOCHONDRIAL"/>
    <property type="match status" value="1"/>
</dbReference>
<gene>
    <name evidence="3" type="ORF">B2A_12033</name>
</gene>
<feature type="domain" description="FAD dependent oxidoreductase central" evidence="2">
    <location>
        <begin position="197"/>
        <end position="251"/>
    </location>
</feature>